<sequence>MMKRTTNIILSFILSLMIVWIGSGIMTVVCEHTGSVSVAHQSSKRHCNDADANHCMRLQIRTLSPTDMVPTGFHHLQPVLLSLLPQLVTHYDLLPLPVCARASWRMSHPLVHGTKRQYLRLLTTLLI</sequence>
<gene>
    <name evidence="1" type="ORF">EJ73_00075</name>
</gene>
<dbReference type="EMBL" id="QJJX01000001">
    <property type="protein sequence ID" value="PXX24809.1"/>
    <property type="molecule type" value="Genomic_DNA"/>
</dbReference>
<dbReference type="AlphaFoldDB" id="A0A318I2G4"/>
<accession>A0A318I2G4</accession>
<protein>
    <submittedName>
        <fullName evidence="1">Uncharacterized protein</fullName>
    </submittedName>
</protein>
<dbReference type="STRING" id="1122991.GCA_000613445_02434"/>
<dbReference type="RefSeq" id="WP_232227217.1">
    <property type="nucleotide sequence ID" value="NZ_BAIZ01000008.1"/>
</dbReference>
<comment type="caution">
    <text evidence="1">The sequence shown here is derived from an EMBL/GenBank/DDBJ whole genome shotgun (WGS) entry which is preliminary data.</text>
</comment>
<organism evidence="1 2">
    <name type="scientific">Hoylesella shahii DSM 15611 = JCM 12083</name>
    <dbReference type="NCBI Taxonomy" id="1122991"/>
    <lineage>
        <taxon>Bacteria</taxon>
        <taxon>Pseudomonadati</taxon>
        <taxon>Bacteroidota</taxon>
        <taxon>Bacteroidia</taxon>
        <taxon>Bacteroidales</taxon>
        <taxon>Prevotellaceae</taxon>
        <taxon>Hoylesella</taxon>
    </lineage>
</organism>
<dbReference type="GeneID" id="84900467"/>
<proteinExistence type="predicted"/>
<evidence type="ECO:0000313" key="1">
    <source>
        <dbReference type="EMBL" id="PXX24809.1"/>
    </source>
</evidence>
<reference evidence="1 2" key="1">
    <citation type="submission" date="2018-05" db="EMBL/GenBank/DDBJ databases">
        <title>Genomic Encyclopedia of Type Strains, Phase I: the one thousand microbial genomes (KMG-I) project.</title>
        <authorList>
            <person name="Kyrpides N."/>
        </authorList>
    </citation>
    <scope>NUCLEOTIDE SEQUENCE [LARGE SCALE GENOMIC DNA]</scope>
    <source>
        <strain evidence="1 2">DSM 15611</strain>
    </source>
</reference>
<keyword evidence="2" id="KW-1185">Reference proteome</keyword>
<name>A0A318I2G4_9BACT</name>
<dbReference type="Proteomes" id="UP000248314">
    <property type="component" value="Unassembled WGS sequence"/>
</dbReference>
<evidence type="ECO:0000313" key="2">
    <source>
        <dbReference type="Proteomes" id="UP000248314"/>
    </source>
</evidence>